<feature type="domain" description="Catalase core" evidence="12">
    <location>
        <begin position="26"/>
        <end position="357"/>
    </location>
</feature>
<dbReference type="GO" id="GO:0042542">
    <property type="term" value="P:response to hydrogen peroxide"/>
    <property type="evidence" value="ECO:0007669"/>
    <property type="project" value="TreeGrafter"/>
</dbReference>
<keyword evidence="14" id="KW-1185">Reference proteome</keyword>
<evidence type="ECO:0000256" key="7">
    <source>
        <dbReference type="PIRNR" id="PIRNR000296"/>
    </source>
</evidence>
<dbReference type="InterPro" id="IPR020835">
    <property type="entry name" value="Catalase_sf"/>
</dbReference>
<dbReference type="STRING" id="404433.BTW07_12315"/>
<keyword evidence="11" id="KW-0812">Transmembrane</keyword>
<dbReference type="AlphaFoldDB" id="A0A1Q8SRM0"/>
<dbReference type="InterPro" id="IPR018028">
    <property type="entry name" value="Catalase"/>
</dbReference>
<evidence type="ECO:0000256" key="6">
    <source>
        <dbReference type="ARBA" id="ARBA00023004"/>
    </source>
</evidence>
<evidence type="ECO:0000256" key="9">
    <source>
        <dbReference type="PIRSR" id="PIRSR000296-2"/>
    </source>
</evidence>
<dbReference type="CDD" id="cd08153">
    <property type="entry name" value="srpA_like"/>
    <property type="match status" value="1"/>
</dbReference>
<dbReference type="OrthoDB" id="255727at2"/>
<dbReference type="Proteomes" id="UP000186878">
    <property type="component" value="Unassembled WGS sequence"/>
</dbReference>
<organism evidence="13 14">
    <name type="scientific">Salinicola socius</name>
    <dbReference type="NCBI Taxonomy" id="404433"/>
    <lineage>
        <taxon>Bacteria</taxon>
        <taxon>Pseudomonadati</taxon>
        <taxon>Pseudomonadota</taxon>
        <taxon>Gammaproteobacteria</taxon>
        <taxon>Oceanospirillales</taxon>
        <taxon>Halomonadaceae</taxon>
        <taxon>Salinicola</taxon>
    </lineage>
</organism>
<evidence type="ECO:0000256" key="11">
    <source>
        <dbReference type="SAM" id="Phobius"/>
    </source>
</evidence>
<dbReference type="GO" id="GO:0020037">
    <property type="term" value="F:heme binding"/>
    <property type="evidence" value="ECO:0007669"/>
    <property type="project" value="InterPro"/>
</dbReference>
<dbReference type="InterPro" id="IPR011614">
    <property type="entry name" value="Catalase_core"/>
</dbReference>
<dbReference type="PANTHER" id="PTHR11465">
    <property type="entry name" value="CATALASE"/>
    <property type="match status" value="1"/>
</dbReference>
<keyword evidence="3 7" id="KW-0349">Heme</keyword>
<keyword evidence="6 7" id="KW-0408">Iron</keyword>
<comment type="similarity">
    <text evidence="1 7">Belongs to the catalase family.</text>
</comment>
<dbReference type="PANTHER" id="PTHR11465:SF9">
    <property type="entry name" value="CATALASE"/>
    <property type="match status" value="1"/>
</dbReference>
<comment type="function">
    <text evidence="7">Has an organic peroxide-dependent peroxidase activity.</text>
</comment>
<evidence type="ECO:0000313" key="13">
    <source>
        <dbReference type="EMBL" id="OLO04053.1"/>
    </source>
</evidence>
<sequence>MTLKTPPPLNTIFRFTVIGLVIAILATAFAYVGGWLDPGRLTPDRMINTLEDNAGVHEGYRRNHAKGYCVVGRFESNGNAASLSRASVFEAGQQSPLIGRFAIPGGNPNANDGMPPIRSFALQFQLSNDEQWRTAMNAMPVFPVSTPQAFWELLKASRPDSKSGKPDAAKMSAFFADHPETKPFLAWAKTAQRSSSFVNVDYNSLDAFRFIDAAGTTHFVRWGLVPEAPFTAMTDAQKQDPDFLSKDLRERLEQGPQRWHLIVTVANPGDPTNDATLVWPEDRRQIDAGVVTIESAQAQADGPCRDINYDPLVLPDGIAGSDDPLLSARSAAYSESYNRRTREEAESATPSTQEPQS</sequence>
<dbReference type="RefSeq" id="WP_075570461.1">
    <property type="nucleotide sequence ID" value="NZ_MSDO01000017.1"/>
</dbReference>
<accession>A0A1Q8SRM0</accession>
<evidence type="ECO:0000256" key="3">
    <source>
        <dbReference type="ARBA" id="ARBA00022617"/>
    </source>
</evidence>
<dbReference type="EMBL" id="MSDO01000017">
    <property type="protein sequence ID" value="OLO04053.1"/>
    <property type="molecule type" value="Genomic_DNA"/>
</dbReference>
<evidence type="ECO:0000256" key="8">
    <source>
        <dbReference type="PIRSR" id="PIRSR000296-1"/>
    </source>
</evidence>
<dbReference type="GO" id="GO:0046872">
    <property type="term" value="F:metal ion binding"/>
    <property type="evidence" value="ECO:0007669"/>
    <property type="project" value="UniProtKB-KW"/>
</dbReference>
<evidence type="ECO:0000256" key="1">
    <source>
        <dbReference type="ARBA" id="ARBA00005329"/>
    </source>
</evidence>
<feature type="active site" evidence="8">
    <location>
        <position position="64"/>
    </location>
</feature>
<keyword evidence="4 7" id="KW-0479">Metal-binding</keyword>
<name>A0A1Q8SRM0_9GAMM</name>
<proteinExistence type="inferred from homology"/>
<keyword evidence="2 7" id="KW-0575">Peroxidase</keyword>
<evidence type="ECO:0000256" key="5">
    <source>
        <dbReference type="ARBA" id="ARBA00023002"/>
    </source>
</evidence>
<gene>
    <name evidence="13" type="ORF">BTW07_12315</name>
</gene>
<evidence type="ECO:0000259" key="12">
    <source>
        <dbReference type="SMART" id="SM01060"/>
    </source>
</evidence>
<dbReference type="PROSITE" id="PS51402">
    <property type="entry name" value="CATALASE_3"/>
    <property type="match status" value="1"/>
</dbReference>
<keyword evidence="11" id="KW-0472">Membrane</keyword>
<keyword evidence="5 7" id="KW-0560">Oxidoreductase</keyword>
<feature type="transmembrane region" description="Helical" evidence="11">
    <location>
        <begin position="12"/>
        <end position="36"/>
    </location>
</feature>
<evidence type="ECO:0000256" key="10">
    <source>
        <dbReference type="SAM" id="MobiDB-lite"/>
    </source>
</evidence>
<dbReference type="SMART" id="SM01060">
    <property type="entry name" value="Catalase"/>
    <property type="match status" value="1"/>
</dbReference>
<dbReference type="GO" id="GO:0042744">
    <property type="term" value="P:hydrogen peroxide catabolic process"/>
    <property type="evidence" value="ECO:0007669"/>
    <property type="project" value="TreeGrafter"/>
</dbReference>
<feature type="compositionally biased region" description="Polar residues" evidence="10">
    <location>
        <begin position="348"/>
        <end position="357"/>
    </location>
</feature>
<protein>
    <recommendedName>
        <fullName evidence="7">Catalase-related peroxidase</fullName>
        <ecNumber evidence="7">1.11.1.-</ecNumber>
    </recommendedName>
</protein>
<comment type="cofactor">
    <cofactor evidence="7">
        <name>heme</name>
        <dbReference type="ChEBI" id="CHEBI:30413"/>
    </cofactor>
</comment>
<dbReference type="Pfam" id="PF00199">
    <property type="entry name" value="Catalase"/>
    <property type="match status" value="1"/>
</dbReference>
<evidence type="ECO:0000256" key="4">
    <source>
        <dbReference type="ARBA" id="ARBA00022723"/>
    </source>
</evidence>
<feature type="region of interest" description="Disordered" evidence="10">
    <location>
        <begin position="334"/>
        <end position="357"/>
    </location>
</feature>
<reference evidence="13 14" key="1">
    <citation type="submission" date="2016-12" db="EMBL/GenBank/DDBJ databases">
        <title>Draft genome sequences of strains Salinicola socius SMB35, Salinicola sp. MH3R3-1 and Chromohalobacter sp. SMB17 from the Verkhnekamsk potash mining region of Russia.</title>
        <authorList>
            <person name="Mavrodi D.V."/>
            <person name="Olsson B.E."/>
            <person name="Korsakova E.S."/>
            <person name="Pyankova A."/>
            <person name="Mavrodi O.V."/>
            <person name="Plotnikova E.G."/>
        </authorList>
    </citation>
    <scope>NUCLEOTIDE SEQUENCE [LARGE SCALE GENOMIC DNA]</scope>
    <source>
        <strain evidence="13 14">SMB35</strain>
    </source>
</reference>
<dbReference type="PIRSF" id="PIRSF000296">
    <property type="entry name" value="SrpA"/>
    <property type="match status" value="1"/>
</dbReference>
<evidence type="ECO:0000256" key="2">
    <source>
        <dbReference type="ARBA" id="ARBA00022559"/>
    </source>
</evidence>
<dbReference type="EC" id="1.11.1.-" evidence="7"/>
<dbReference type="GO" id="GO:0004096">
    <property type="term" value="F:catalase activity"/>
    <property type="evidence" value="ECO:0007669"/>
    <property type="project" value="InterPro"/>
</dbReference>
<feature type="binding site" description="axial binding residue" evidence="9">
    <location>
        <position position="333"/>
    </location>
    <ligand>
        <name>heme</name>
        <dbReference type="ChEBI" id="CHEBI:30413"/>
    </ligand>
    <ligandPart>
        <name>Fe</name>
        <dbReference type="ChEBI" id="CHEBI:18248"/>
    </ligandPart>
</feature>
<evidence type="ECO:0000313" key="14">
    <source>
        <dbReference type="Proteomes" id="UP000186878"/>
    </source>
</evidence>
<keyword evidence="11" id="KW-1133">Transmembrane helix</keyword>
<dbReference type="Gene3D" id="1.20.1280.120">
    <property type="match status" value="1"/>
</dbReference>
<dbReference type="Gene3D" id="2.40.180.10">
    <property type="entry name" value="Catalase core domain"/>
    <property type="match status" value="1"/>
</dbReference>
<dbReference type="InterPro" id="IPR024168">
    <property type="entry name" value="Catalase_SrpA-type_pred"/>
</dbReference>
<dbReference type="SUPFAM" id="SSF56634">
    <property type="entry name" value="Heme-dependent catalase-like"/>
    <property type="match status" value="1"/>
</dbReference>
<comment type="caution">
    <text evidence="13">The sequence shown here is derived from an EMBL/GenBank/DDBJ whole genome shotgun (WGS) entry which is preliminary data.</text>
</comment>
<dbReference type="GO" id="GO:0005737">
    <property type="term" value="C:cytoplasm"/>
    <property type="evidence" value="ECO:0007669"/>
    <property type="project" value="TreeGrafter"/>
</dbReference>